<evidence type="ECO:0000256" key="8">
    <source>
        <dbReference type="ARBA" id="ARBA00023170"/>
    </source>
</evidence>
<evidence type="ECO:0000256" key="6">
    <source>
        <dbReference type="ARBA" id="ARBA00023136"/>
    </source>
</evidence>
<evidence type="ECO:0000259" key="11">
    <source>
        <dbReference type="PROSITE" id="PS50835"/>
    </source>
</evidence>
<dbReference type="InterPro" id="IPR003599">
    <property type="entry name" value="Ig_sub"/>
</dbReference>
<dbReference type="InterPro" id="IPR013783">
    <property type="entry name" value="Ig-like_fold"/>
</dbReference>
<evidence type="ECO:0000256" key="7">
    <source>
        <dbReference type="ARBA" id="ARBA00023157"/>
    </source>
</evidence>
<dbReference type="Proteomes" id="UP000694391">
    <property type="component" value="Unplaced"/>
</dbReference>
<dbReference type="PANTHER" id="PTHR19367:SF45">
    <property type="entry name" value="IG-LIKE DOMAIN-CONTAINING PROTEIN"/>
    <property type="match status" value="1"/>
</dbReference>
<evidence type="ECO:0000256" key="10">
    <source>
        <dbReference type="ARBA" id="ARBA00043266"/>
    </source>
</evidence>
<keyword evidence="2" id="KW-1003">Cell membrane</keyword>
<dbReference type="InterPro" id="IPR007110">
    <property type="entry name" value="Ig-like_dom"/>
</dbReference>
<dbReference type="SMART" id="SM00406">
    <property type="entry name" value="IGv"/>
    <property type="match status" value="1"/>
</dbReference>
<dbReference type="InterPro" id="IPR036179">
    <property type="entry name" value="Ig-like_dom_sf"/>
</dbReference>
<feature type="domain" description="Ig-like" evidence="11">
    <location>
        <begin position="11"/>
        <end position="114"/>
    </location>
</feature>
<evidence type="ECO:0000256" key="2">
    <source>
        <dbReference type="ARBA" id="ARBA00022475"/>
    </source>
</evidence>
<dbReference type="SUPFAM" id="SSF48726">
    <property type="entry name" value="Immunoglobulin"/>
    <property type="match status" value="1"/>
</dbReference>
<protein>
    <recommendedName>
        <fullName evidence="11">Ig-like domain-containing protein</fullName>
    </recommendedName>
</protein>
<reference evidence="12" key="1">
    <citation type="submission" date="2025-08" db="UniProtKB">
        <authorList>
            <consortium name="Ensembl"/>
        </authorList>
    </citation>
    <scope>IDENTIFICATION</scope>
</reference>
<dbReference type="GO" id="GO:0042101">
    <property type="term" value="C:T cell receptor complex"/>
    <property type="evidence" value="ECO:0007669"/>
    <property type="project" value="UniProtKB-KW"/>
</dbReference>
<keyword evidence="8" id="KW-0675">Receptor</keyword>
<dbReference type="AlphaFoldDB" id="A0A8C0K4H6"/>
<keyword evidence="13" id="KW-1185">Reference proteome</keyword>
<keyword evidence="9" id="KW-0393">Immunoglobulin domain</keyword>
<dbReference type="PROSITE" id="PS50835">
    <property type="entry name" value="IG_LIKE"/>
    <property type="match status" value="1"/>
</dbReference>
<keyword evidence="6" id="KW-0472">Membrane</keyword>
<evidence type="ECO:0000313" key="12">
    <source>
        <dbReference type="Ensembl" id="ENSCAFP00020009796.1"/>
    </source>
</evidence>
<keyword evidence="5" id="KW-1064">Adaptive immunity</keyword>
<dbReference type="FunFam" id="2.60.40.10:FF:000878">
    <property type="entry name" value="T cell receptor alpha variable 38-1"/>
    <property type="match status" value="1"/>
</dbReference>
<reference evidence="12" key="2">
    <citation type="submission" date="2025-09" db="UniProtKB">
        <authorList>
            <consortium name="Ensembl"/>
        </authorList>
    </citation>
    <scope>IDENTIFICATION</scope>
</reference>
<keyword evidence="10" id="KW-1279">T cell receptor</keyword>
<keyword evidence="7" id="KW-1015">Disulfide bond</keyword>
<dbReference type="InterPro" id="IPR013106">
    <property type="entry name" value="Ig_V-set"/>
</dbReference>
<sequence>VLSQSLHFREPTLSSFSTGASLAEKVIQTQNTVTKQEGEAATFNCNYETTWSDYYTSYRYKQPPGGEMIFLIYQDENKPKEKQGRLSINFQKAAKSIILTISSLQLTDSATYFCALGKPTVIKIIVGDEQKP</sequence>
<accession>A0A8C0K4H6</accession>
<proteinExistence type="predicted"/>
<name>A0A8C0K4H6_CANLU</name>
<comment type="subcellular location">
    <subcellularLocation>
        <location evidence="1">Cell membrane</location>
    </subcellularLocation>
</comment>
<dbReference type="PANTHER" id="PTHR19367">
    <property type="entry name" value="T-CELL RECEPTOR ALPHA CHAIN V REGION"/>
    <property type="match status" value="1"/>
</dbReference>
<dbReference type="Ensembl" id="ENSCAFT00020011384.1">
    <property type="protein sequence ID" value="ENSCAFP00020009796.1"/>
    <property type="gene ID" value="ENSCAFG00020007962.1"/>
</dbReference>
<dbReference type="Gene3D" id="2.60.40.10">
    <property type="entry name" value="Immunoglobulins"/>
    <property type="match status" value="1"/>
</dbReference>
<evidence type="ECO:0000313" key="13">
    <source>
        <dbReference type="Proteomes" id="UP000694391"/>
    </source>
</evidence>
<evidence type="ECO:0000256" key="5">
    <source>
        <dbReference type="ARBA" id="ARBA00023130"/>
    </source>
</evidence>
<dbReference type="Pfam" id="PF07686">
    <property type="entry name" value="V-set"/>
    <property type="match status" value="1"/>
</dbReference>
<keyword evidence="4" id="KW-0391">Immunity</keyword>
<dbReference type="SMART" id="SM00409">
    <property type="entry name" value="IG"/>
    <property type="match status" value="1"/>
</dbReference>
<evidence type="ECO:0000256" key="3">
    <source>
        <dbReference type="ARBA" id="ARBA00022729"/>
    </source>
</evidence>
<evidence type="ECO:0000256" key="9">
    <source>
        <dbReference type="ARBA" id="ARBA00023319"/>
    </source>
</evidence>
<organism evidence="12 13">
    <name type="scientific">Canis lupus dingo</name>
    <name type="common">dingo</name>
    <dbReference type="NCBI Taxonomy" id="286419"/>
    <lineage>
        <taxon>Eukaryota</taxon>
        <taxon>Metazoa</taxon>
        <taxon>Chordata</taxon>
        <taxon>Craniata</taxon>
        <taxon>Vertebrata</taxon>
        <taxon>Euteleostomi</taxon>
        <taxon>Mammalia</taxon>
        <taxon>Eutheria</taxon>
        <taxon>Laurasiatheria</taxon>
        <taxon>Carnivora</taxon>
        <taxon>Caniformia</taxon>
        <taxon>Canidae</taxon>
        <taxon>Canis</taxon>
    </lineage>
</organism>
<dbReference type="GO" id="GO:0002250">
    <property type="term" value="P:adaptive immune response"/>
    <property type="evidence" value="ECO:0007669"/>
    <property type="project" value="UniProtKB-KW"/>
</dbReference>
<evidence type="ECO:0000256" key="1">
    <source>
        <dbReference type="ARBA" id="ARBA00004236"/>
    </source>
</evidence>
<dbReference type="InterPro" id="IPR051287">
    <property type="entry name" value="TCR_variable_region"/>
</dbReference>
<evidence type="ECO:0000256" key="4">
    <source>
        <dbReference type="ARBA" id="ARBA00022859"/>
    </source>
</evidence>
<dbReference type="GeneTree" id="ENSGT00940000165763"/>
<keyword evidence="3" id="KW-0732">Signal</keyword>